<dbReference type="EMBL" id="CR378668">
    <property type="protein sequence ID" value="CAG20050.1"/>
    <property type="molecule type" value="Genomic_DNA"/>
</dbReference>
<sequence>MELNMAQMAISNYLGGFILLLLCYPFILISINLFTYDTVRNKTNFWFNLTCALLAIYLLFMHMNIEVVYGKELLDAWYSNHINE</sequence>
<dbReference type="HOGENOM" id="CLU_180144_0_0_6"/>
<evidence type="ECO:0000256" key="1">
    <source>
        <dbReference type="SAM" id="Phobius"/>
    </source>
</evidence>
<protein>
    <submittedName>
        <fullName evidence="2">Uncharacterized protein</fullName>
    </submittedName>
</protein>
<keyword evidence="1" id="KW-0472">Membrane</keyword>
<organism evidence="2 3">
    <name type="scientific">Photobacterium profundum (strain SS9)</name>
    <dbReference type="NCBI Taxonomy" id="298386"/>
    <lineage>
        <taxon>Bacteria</taxon>
        <taxon>Pseudomonadati</taxon>
        <taxon>Pseudomonadota</taxon>
        <taxon>Gammaproteobacteria</taxon>
        <taxon>Vibrionales</taxon>
        <taxon>Vibrionaceae</taxon>
        <taxon>Photobacterium</taxon>
    </lineage>
</organism>
<dbReference type="AlphaFoldDB" id="Q6LRM6"/>
<evidence type="ECO:0000313" key="2">
    <source>
        <dbReference type="EMBL" id="CAG20050.1"/>
    </source>
</evidence>
<evidence type="ECO:0000313" key="3">
    <source>
        <dbReference type="Proteomes" id="UP000000593"/>
    </source>
</evidence>
<dbReference type="KEGG" id="ppr:PBPRA1639"/>
<keyword evidence="3" id="KW-1185">Reference proteome</keyword>
<feature type="transmembrane region" description="Helical" evidence="1">
    <location>
        <begin position="46"/>
        <end position="65"/>
    </location>
</feature>
<dbReference type="eggNOG" id="ENOG5031NHR">
    <property type="taxonomic scope" value="Bacteria"/>
</dbReference>
<gene>
    <name evidence="2" type="primary">VV20374</name>
    <name evidence="2" type="ordered locus">PBPRA1639</name>
</gene>
<keyword evidence="1" id="KW-1133">Transmembrane helix</keyword>
<feature type="transmembrane region" description="Helical" evidence="1">
    <location>
        <begin position="12"/>
        <end position="34"/>
    </location>
</feature>
<name>Q6LRM6_PHOPR</name>
<accession>Q6LRM6</accession>
<dbReference type="Proteomes" id="UP000000593">
    <property type="component" value="Chromosome 1"/>
</dbReference>
<keyword evidence="1" id="KW-0812">Transmembrane</keyword>
<proteinExistence type="predicted"/>
<reference evidence="3" key="1">
    <citation type="journal article" date="2005" name="Science">
        <title>Life at depth: Photobacterium profundum genome sequence and expression analysis.</title>
        <authorList>
            <person name="Vezzi A."/>
            <person name="Campanaro S."/>
            <person name="D'Angelo M."/>
            <person name="Simonato F."/>
            <person name="Vitulo N."/>
            <person name="Lauro F.M."/>
            <person name="Cestaro A."/>
            <person name="Malacrida G."/>
            <person name="Simionati B."/>
            <person name="Cannata N."/>
            <person name="Romualdi C."/>
            <person name="Bartlett D.H."/>
            <person name="Valle G."/>
        </authorList>
    </citation>
    <scope>NUCLEOTIDE SEQUENCE [LARGE SCALE GENOMIC DNA]</scope>
    <source>
        <strain evidence="3">ATCC BAA-1253 / SS9</strain>
    </source>
</reference>